<comment type="caution">
    <text evidence="3">The sequence shown here is derived from an EMBL/GenBank/DDBJ whole genome shotgun (WGS) entry which is preliminary data.</text>
</comment>
<reference evidence="3 4" key="1">
    <citation type="submission" date="2020-08" db="EMBL/GenBank/DDBJ databases">
        <title>Sequencing the genomes of 1000 actinobacteria strains.</title>
        <authorList>
            <person name="Klenk H.-P."/>
        </authorList>
    </citation>
    <scope>NUCLEOTIDE SEQUENCE [LARGE SCALE GENOMIC DNA]</scope>
    <source>
        <strain evidence="3 4">DSM 45886</strain>
    </source>
</reference>
<evidence type="ECO:0008006" key="5">
    <source>
        <dbReference type="Google" id="ProtNLM"/>
    </source>
</evidence>
<keyword evidence="2" id="KW-0812">Transmembrane</keyword>
<evidence type="ECO:0000256" key="1">
    <source>
        <dbReference type="SAM" id="MobiDB-lite"/>
    </source>
</evidence>
<keyword evidence="4" id="KW-1185">Reference proteome</keyword>
<evidence type="ECO:0000313" key="4">
    <source>
        <dbReference type="Proteomes" id="UP000578819"/>
    </source>
</evidence>
<evidence type="ECO:0000256" key="2">
    <source>
        <dbReference type="SAM" id="Phobius"/>
    </source>
</evidence>
<name>A0A7W7SX62_9ACTN</name>
<evidence type="ECO:0000313" key="3">
    <source>
        <dbReference type="EMBL" id="MBB4961290.1"/>
    </source>
</evidence>
<keyword evidence="2" id="KW-1133">Transmembrane helix</keyword>
<organism evidence="3 4">
    <name type="scientific">Micromonospora polyrhachis</name>
    <dbReference type="NCBI Taxonomy" id="1282883"/>
    <lineage>
        <taxon>Bacteria</taxon>
        <taxon>Bacillati</taxon>
        <taxon>Actinomycetota</taxon>
        <taxon>Actinomycetes</taxon>
        <taxon>Micromonosporales</taxon>
        <taxon>Micromonosporaceae</taxon>
        <taxon>Micromonospora</taxon>
    </lineage>
</organism>
<gene>
    <name evidence="3" type="ORF">FHR38_005023</name>
</gene>
<dbReference type="RefSeq" id="WP_184536902.1">
    <property type="nucleotide sequence ID" value="NZ_JACHJW010000001.1"/>
</dbReference>
<protein>
    <recommendedName>
        <fullName evidence="5">Cell division protein FtsB</fullName>
    </recommendedName>
</protein>
<feature type="compositionally biased region" description="Basic and acidic residues" evidence="1">
    <location>
        <begin position="48"/>
        <end position="58"/>
    </location>
</feature>
<feature type="region of interest" description="Disordered" evidence="1">
    <location>
        <begin position="1"/>
        <end position="84"/>
    </location>
</feature>
<dbReference type="Proteomes" id="UP000578819">
    <property type="component" value="Unassembled WGS sequence"/>
</dbReference>
<feature type="compositionally biased region" description="Basic and acidic residues" evidence="1">
    <location>
        <begin position="1"/>
        <end position="14"/>
    </location>
</feature>
<sequence>MNESKRDRREHLGADRGVGQRVPRSGGRIVAERTTRSSVGTSPTRNTRGRDARARGVREFPTQGTAALQPQEWEPATGDRTASAVSDRINRARAGAAHPASGGPARVAPPRLKVAPPPPVRVPQAPFVALILAVVVGGVLGILVVNTKINENAFRLDKLQKQQASLDIQEQQLQKEIAQAEAPGNLAARARKLGLVESGPPAFIRLPDGRVIGIPQPAGGEPAITSQQGTGG</sequence>
<proteinExistence type="predicted"/>
<keyword evidence="2" id="KW-0472">Membrane</keyword>
<accession>A0A7W7SX62</accession>
<feature type="compositionally biased region" description="Polar residues" evidence="1">
    <location>
        <begin position="36"/>
        <end position="46"/>
    </location>
</feature>
<dbReference type="EMBL" id="JACHJW010000001">
    <property type="protein sequence ID" value="MBB4961290.1"/>
    <property type="molecule type" value="Genomic_DNA"/>
</dbReference>
<feature type="transmembrane region" description="Helical" evidence="2">
    <location>
        <begin position="127"/>
        <end position="145"/>
    </location>
</feature>
<dbReference type="AlphaFoldDB" id="A0A7W7SX62"/>